<feature type="coiled-coil region" evidence="1">
    <location>
        <begin position="392"/>
        <end position="433"/>
    </location>
</feature>
<name>A0A077ZZV1_STYLE</name>
<dbReference type="EMBL" id="CCKQ01002950">
    <property type="protein sequence ID" value="CDW74048.1"/>
    <property type="molecule type" value="Genomic_DNA"/>
</dbReference>
<organism evidence="3 4">
    <name type="scientific">Stylonychia lemnae</name>
    <name type="common">Ciliate</name>
    <dbReference type="NCBI Taxonomy" id="5949"/>
    <lineage>
        <taxon>Eukaryota</taxon>
        <taxon>Sar</taxon>
        <taxon>Alveolata</taxon>
        <taxon>Ciliophora</taxon>
        <taxon>Intramacronucleata</taxon>
        <taxon>Spirotrichea</taxon>
        <taxon>Stichotrichia</taxon>
        <taxon>Sporadotrichida</taxon>
        <taxon>Oxytrichidae</taxon>
        <taxon>Stylonychinae</taxon>
        <taxon>Stylonychia</taxon>
    </lineage>
</organism>
<dbReference type="InParanoid" id="A0A077ZZV1"/>
<dbReference type="Proteomes" id="UP000039865">
    <property type="component" value="Unassembled WGS sequence"/>
</dbReference>
<reference evidence="3 4" key="1">
    <citation type="submission" date="2014-06" db="EMBL/GenBank/DDBJ databases">
        <authorList>
            <person name="Swart Estienne"/>
        </authorList>
    </citation>
    <scope>NUCLEOTIDE SEQUENCE [LARGE SCALE GENOMIC DNA]</scope>
    <source>
        <strain evidence="3 4">130c</strain>
    </source>
</reference>
<accession>A0A077ZZV1</accession>
<feature type="region of interest" description="Disordered" evidence="2">
    <location>
        <begin position="482"/>
        <end position="511"/>
    </location>
</feature>
<gene>
    <name evidence="3" type="primary">Contig18849.g20003</name>
    <name evidence="3" type="ORF">STYLEM_3041</name>
</gene>
<evidence type="ECO:0000256" key="2">
    <source>
        <dbReference type="SAM" id="MobiDB-lite"/>
    </source>
</evidence>
<evidence type="ECO:0000256" key="1">
    <source>
        <dbReference type="SAM" id="Coils"/>
    </source>
</evidence>
<evidence type="ECO:0000313" key="3">
    <source>
        <dbReference type="EMBL" id="CDW74048.1"/>
    </source>
</evidence>
<sequence length="957" mass="112395">MDNSKSQKNLFFQPLQETTSHKPIKTHFSNSLLGSQQKNKNILYYAKNHDISKESGNRNDSQGKIKSLKLTSTLFKSEQQSKERNQHQFNTFHQNAYSTKEDVISQESNSMSNLDYMIQSRPITKQENIRAKIQEYKIQTQHTQINQQRVQTPSSNNRGNLLSPKSQNVLDYRNIVRNKVQPSGRTIANESDKFGLESAKLFKQLDIPIDNQQSLKQLKEYFIQSINNYNHVVKDYAHKIQTLGVLLSKIEFQENFRSIQDLQELFHFCRDKIQLTDKHVQIEQLYFQNKRLLELKNVELSSFKAKCKKQEEILKKIEDENRDLRKQVFNGIEERTALFKHSQTDQAKISSMVVKVDGLEQGLLALSDKSGNNEELRQNRLKTTIHMLISENNTLKKELSYMKNQNDEQIEEINRLKKKINHLVMKIDEQNRKFAMQNKNNPGYLELINVQEKEILQEDHELDHSGLEEFEKLQEKLNKVEEKAQTENQSPTLVLDSREASPVPKKSSFNLQGPYWKNRTNDILKQDRDKRKLLKHESVDQNRALQIPSLLTRDGRERRHSYDFRFDFLNVEETGILKEINHMGIHNYVETTMSLKSLDIKKNIELVTREYIINNTVRRIYEFLVGVMIEYFLQGGTDSSKLINRINQGMLKILNVKDFRVWIRDVMNNYLWTYSSDQIYEIFDLTQSNQGQSIINLKETTFMNFRGEDNCLITPLFNVNNDQNVGLVQLIGKEDNLTQLTDIQKIHYENQIGTTLVSEIVTALLSRELQNKVQYYFIGKQTQVQKTLLNFLNQKTKFDLYNAFEKDIKLVFETTKVRFAFVENNMIWNYHKDEMGLVQFQEFNIQEIQSLMTITISKNQCLIFFMPYQNMNFDQRLDMETTMPLNSILIKSSSGKVVGVLQFENKLVKNRNISDNKLQNQMVTSLSDEGIISVIRQMSDILLYRLEYIEKHQSTTQ</sequence>
<keyword evidence="1" id="KW-0175">Coiled coil</keyword>
<evidence type="ECO:0000313" key="4">
    <source>
        <dbReference type="Proteomes" id="UP000039865"/>
    </source>
</evidence>
<dbReference type="AlphaFoldDB" id="A0A077ZZV1"/>
<evidence type="ECO:0008006" key="5">
    <source>
        <dbReference type="Google" id="ProtNLM"/>
    </source>
</evidence>
<feature type="region of interest" description="Disordered" evidence="2">
    <location>
        <begin position="142"/>
        <end position="164"/>
    </location>
</feature>
<keyword evidence="4" id="KW-1185">Reference proteome</keyword>
<protein>
    <recommendedName>
        <fullName evidence="5">GAF domain-containing protein</fullName>
    </recommendedName>
</protein>
<proteinExistence type="predicted"/>
<feature type="coiled-coil region" evidence="1">
    <location>
        <begin position="300"/>
        <end position="334"/>
    </location>
</feature>